<keyword evidence="5 6" id="KW-0007">Acetylation</keyword>
<dbReference type="Gene3D" id="3.40.50.12780">
    <property type="entry name" value="N-terminal domain of ligase-like"/>
    <property type="match status" value="1"/>
</dbReference>
<dbReference type="PANTHER" id="PTHR24095">
    <property type="entry name" value="ACETYL-COENZYME A SYNTHETASE"/>
    <property type="match status" value="1"/>
</dbReference>
<dbReference type="EC" id="6.2.1.1" evidence="6"/>
<dbReference type="InterPro" id="IPR032387">
    <property type="entry name" value="ACAS_N"/>
</dbReference>
<accession>B3DXJ4</accession>
<dbReference type="PROSITE" id="PS00455">
    <property type="entry name" value="AMP_BINDING"/>
    <property type="match status" value="1"/>
</dbReference>
<dbReference type="Pfam" id="PF00501">
    <property type="entry name" value="AMP-binding"/>
    <property type="match status" value="1"/>
</dbReference>
<dbReference type="FunFam" id="3.40.50.12780:FF:000001">
    <property type="entry name" value="Acetyl-coenzyme A synthetase"/>
    <property type="match status" value="1"/>
</dbReference>
<evidence type="ECO:0000259" key="9">
    <source>
        <dbReference type="Pfam" id="PF16177"/>
    </source>
</evidence>
<evidence type="ECO:0000259" key="7">
    <source>
        <dbReference type="Pfam" id="PF00501"/>
    </source>
</evidence>
<dbReference type="SUPFAM" id="SSF56801">
    <property type="entry name" value="Acetyl-CoA synthetase-like"/>
    <property type="match status" value="1"/>
</dbReference>
<keyword evidence="2 6" id="KW-0436">Ligase</keyword>
<feature type="binding site" evidence="6">
    <location>
        <position position="543"/>
    </location>
    <ligand>
        <name>Mg(2+)</name>
        <dbReference type="ChEBI" id="CHEBI:18420"/>
    </ligand>
</feature>
<comment type="caution">
    <text evidence="6">Lacks conserved residue(s) required for the propagation of feature annotation.</text>
</comment>
<dbReference type="InterPro" id="IPR025110">
    <property type="entry name" value="AMP-bd_C"/>
</dbReference>
<feature type="binding site" evidence="6">
    <location>
        <position position="541"/>
    </location>
    <ligand>
        <name>Mg(2+)</name>
        <dbReference type="ChEBI" id="CHEBI:18420"/>
    </ligand>
</feature>
<dbReference type="NCBIfam" id="TIGR02188">
    <property type="entry name" value="Ac_CoA_lig_AcsA"/>
    <property type="match status" value="1"/>
</dbReference>
<feature type="binding site" evidence="6">
    <location>
        <position position="530"/>
    </location>
    <ligand>
        <name>ATP</name>
        <dbReference type="ChEBI" id="CHEBI:30616"/>
    </ligand>
</feature>
<feature type="binding site" evidence="6">
    <location>
        <begin position="415"/>
        <end position="420"/>
    </location>
    <ligand>
        <name>ATP</name>
        <dbReference type="ChEBI" id="CHEBI:30616"/>
    </ligand>
</feature>
<dbReference type="GO" id="GO:0005524">
    <property type="term" value="F:ATP binding"/>
    <property type="evidence" value="ECO:0007669"/>
    <property type="project" value="UniProtKB-KW"/>
</dbReference>
<dbReference type="InterPro" id="IPR000873">
    <property type="entry name" value="AMP-dep_synth/lig_dom"/>
</dbReference>
<evidence type="ECO:0000313" key="10">
    <source>
        <dbReference type="EMBL" id="ACD82228.1"/>
    </source>
</evidence>
<dbReference type="RefSeq" id="WP_012462510.1">
    <property type="nucleotide sequence ID" value="NC_010794.1"/>
</dbReference>
<dbReference type="GO" id="GO:0019427">
    <property type="term" value="P:acetyl-CoA biosynthetic process from acetate"/>
    <property type="evidence" value="ECO:0007669"/>
    <property type="project" value="UniProtKB-UniRule"/>
</dbReference>
<evidence type="ECO:0000259" key="8">
    <source>
        <dbReference type="Pfam" id="PF13193"/>
    </source>
</evidence>
<evidence type="ECO:0000256" key="3">
    <source>
        <dbReference type="ARBA" id="ARBA00022741"/>
    </source>
</evidence>
<evidence type="ECO:0000256" key="2">
    <source>
        <dbReference type="ARBA" id="ARBA00022598"/>
    </source>
</evidence>
<dbReference type="AlphaFoldDB" id="B3DXJ4"/>
<protein>
    <recommendedName>
        <fullName evidence="6">Acetyl-coenzyme A synthetase</fullName>
        <shortName evidence="6">AcCoA synthetase</shortName>
        <shortName evidence="6">Acs</shortName>
        <ecNumber evidence="6">6.2.1.1</ecNumber>
    </recommendedName>
    <alternativeName>
        <fullName evidence="6">Acetate--CoA ligase</fullName>
    </alternativeName>
    <alternativeName>
        <fullName evidence="6">Acyl-activating enzyme</fullName>
    </alternativeName>
</protein>
<dbReference type="PANTHER" id="PTHR24095:SF14">
    <property type="entry name" value="ACETYL-COENZYME A SYNTHETASE 1"/>
    <property type="match status" value="1"/>
</dbReference>
<sequence length="652" mass="72859">MEAQKKIDKSASAVVIYPPSSFSQKALIDSLEKYSFLYKESIENPELFWGKAAQDIEWFKSWDKVSNGRFVDSQWFCGGSLNVAFNCLDRHLKGDRRNKRAIIWEGENGECLSYTYEELAKEVAIVANVLKRHGVRKSDTVVIYMPLIPQAIITMLACARIGAIHNVVFAGFSAKSLLERIQDSEASIVVTADGGFRRGKIIPLKARVDEAASLSSQIKKVLVYKRAGCAIQMIPGRDYWMEEELQKVEEHCEPIALDSEHPLFILYTSGTTGKPKGIVHSSAGYLVQVALSTKMIFDLKEEDLYWCTADIGWITGHSYVVYGPLANGASVFIYEGAPDYPSVDRFWRLIDKHKITIFYTSPTAIRAFIKWGTPWIENYDLSSLRLLGSVGEPINPEVWLWFYRHVGKERCPIVDTWWQTETGSILISALPGATPMKPGSATLPFFGILPDVVDEKGRSLPPGRNGFLVIKRPWPSLLRGIHKDETSFKKIYFSRIPGVYFTGDGAYKDEEGYFWITGRIDDVINVSGHRIGSAEVESALVSHPAVAEAAVVGIPDSTKGEALLGFVTLKEGYLPSTELSEALKDHVVKEIGSLARPKEIRFLDTLPKTRSGKIVRRLLKEISLEGRITGDTTTLEDSQFIDKIAKAKNDFP</sequence>
<keyword evidence="4 6" id="KW-0067">ATP-binding</keyword>
<dbReference type="OrthoDB" id="9778383at2"/>
<evidence type="ECO:0000256" key="4">
    <source>
        <dbReference type="ARBA" id="ARBA00022840"/>
    </source>
</evidence>
<feature type="domain" description="AMP-binding enzyme C-terminal" evidence="8">
    <location>
        <begin position="535"/>
        <end position="613"/>
    </location>
</feature>
<dbReference type="InterPro" id="IPR045851">
    <property type="entry name" value="AMP-bd_C_sf"/>
</dbReference>
<feature type="modified residue" description="N6-acetyllysine" evidence="6">
    <location>
        <position position="613"/>
    </location>
</feature>
<dbReference type="CDD" id="cd05966">
    <property type="entry name" value="ACS"/>
    <property type="match status" value="1"/>
</dbReference>
<reference evidence="10 11" key="1">
    <citation type="journal article" date="2008" name="Biol. Direct">
        <title>Complete genome sequence of the extremely acidophilic methanotroph isolate V4, Methylacidiphilum infernorum, a representative of the bacterial phylum Verrucomicrobia.</title>
        <authorList>
            <person name="Hou S."/>
            <person name="Makarova K.S."/>
            <person name="Saw J.H."/>
            <person name="Senin P."/>
            <person name="Ly B.V."/>
            <person name="Zhou Z."/>
            <person name="Ren Y."/>
            <person name="Wang J."/>
            <person name="Galperin M.Y."/>
            <person name="Omelchenko M.V."/>
            <person name="Wolf Y.I."/>
            <person name="Yutin N."/>
            <person name="Koonin E.V."/>
            <person name="Stott M.B."/>
            <person name="Mountain B.W."/>
            <person name="Crowe M.A."/>
            <person name="Smirnova A.V."/>
            <person name="Dunfield P.F."/>
            <person name="Feng L."/>
            <person name="Wang L."/>
            <person name="Alam M."/>
        </authorList>
    </citation>
    <scope>NUCLEOTIDE SEQUENCE [LARGE SCALE GENOMIC DNA]</scope>
    <source>
        <strain evidence="11">Isolate V4</strain>
    </source>
</reference>
<dbReference type="GO" id="GO:0005829">
    <property type="term" value="C:cytosol"/>
    <property type="evidence" value="ECO:0007669"/>
    <property type="project" value="TreeGrafter"/>
</dbReference>
<organism evidence="10 11">
    <name type="scientific">Methylacidiphilum infernorum (isolate V4)</name>
    <name type="common">Methylokorus infernorum (strain V4)</name>
    <dbReference type="NCBI Taxonomy" id="481448"/>
    <lineage>
        <taxon>Bacteria</taxon>
        <taxon>Pseudomonadati</taxon>
        <taxon>Verrucomicrobiota</taxon>
        <taxon>Methylacidiphilae</taxon>
        <taxon>Methylacidiphilales</taxon>
        <taxon>Methylacidiphilaceae</taxon>
        <taxon>Methylacidiphilum (ex Ratnadevi et al. 2023)</taxon>
    </lineage>
</organism>
<dbReference type="InterPro" id="IPR042099">
    <property type="entry name" value="ANL_N_sf"/>
</dbReference>
<feature type="binding site" evidence="6">
    <location>
        <begin position="197"/>
        <end position="200"/>
    </location>
    <ligand>
        <name>CoA</name>
        <dbReference type="ChEBI" id="CHEBI:57287"/>
    </ligand>
</feature>
<dbReference type="HAMAP" id="MF_01123">
    <property type="entry name" value="Ac_CoA_synth"/>
    <property type="match status" value="1"/>
</dbReference>
<evidence type="ECO:0000256" key="1">
    <source>
        <dbReference type="ARBA" id="ARBA00006432"/>
    </source>
</evidence>
<dbReference type="Gene3D" id="3.30.300.30">
    <property type="match status" value="1"/>
</dbReference>
<feature type="domain" description="AMP-dependent synthetase/ligase" evidence="7">
    <location>
        <begin position="96"/>
        <end position="474"/>
    </location>
</feature>
<dbReference type="EMBL" id="CP000975">
    <property type="protein sequence ID" value="ACD82228.1"/>
    <property type="molecule type" value="Genomic_DNA"/>
</dbReference>
<keyword evidence="6" id="KW-0460">Magnesium</keyword>
<feature type="binding site" evidence="6">
    <location>
        <position position="546"/>
    </location>
    <ligand>
        <name>Mg(2+)</name>
        <dbReference type="ChEBI" id="CHEBI:18420"/>
    </ligand>
</feature>
<proteinExistence type="inferred from homology"/>
<comment type="function">
    <text evidence="6">Catalyzes the conversion of acetate into acetyl-CoA (AcCoA), an essential intermediate at the junction of anabolic and catabolic pathways. AcsA undergoes a two-step reaction. In the first half reaction, AcsA combines acetate with ATP to form acetyl-adenylate (AcAMP) intermediate. In the second half reaction, it can then transfer the acetyl group from AcAMP to the sulfhydryl group of CoA, forming the product AcCoA.</text>
</comment>
<dbReference type="KEGG" id="min:Minf_0168"/>
<dbReference type="Pfam" id="PF16177">
    <property type="entry name" value="ACAS_N"/>
    <property type="match status" value="1"/>
</dbReference>
<dbReference type="InterPro" id="IPR011904">
    <property type="entry name" value="Ac_CoA_lig"/>
</dbReference>
<name>B3DXJ4_METI4</name>
<feature type="domain" description="Acetyl-coenzyme A synthetase N-terminal" evidence="9">
    <location>
        <begin position="34"/>
        <end position="87"/>
    </location>
</feature>
<feature type="binding site" evidence="6">
    <location>
        <begin position="391"/>
        <end position="393"/>
    </location>
    <ligand>
        <name>ATP</name>
        <dbReference type="ChEBI" id="CHEBI:30616"/>
    </ligand>
</feature>
<dbReference type="HOGENOM" id="CLU_000022_3_6_0"/>
<dbReference type="GO" id="GO:0003987">
    <property type="term" value="F:acetate-CoA ligase activity"/>
    <property type="evidence" value="ECO:0007669"/>
    <property type="project" value="UniProtKB-UniRule"/>
</dbReference>
<dbReference type="eggNOG" id="COG0365">
    <property type="taxonomic scope" value="Bacteria"/>
</dbReference>
<dbReference type="NCBIfam" id="NF001208">
    <property type="entry name" value="PRK00174.1"/>
    <property type="match status" value="1"/>
</dbReference>
<comment type="cofactor">
    <cofactor evidence="6">
        <name>Mg(2+)</name>
        <dbReference type="ChEBI" id="CHEBI:18420"/>
    </cofactor>
</comment>
<evidence type="ECO:0000313" key="11">
    <source>
        <dbReference type="Proteomes" id="UP000009149"/>
    </source>
</evidence>
<evidence type="ECO:0000256" key="6">
    <source>
        <dbReference type="HAMAP-Rule" id="MF_01123"/>
    </source>
</evidence>
<comment type="PTM">
    <text evidence="6">Acetylated. Deacetylation by the SIR2-homolog deacetylase activates the enzyme.</text>
</comment>
<gene>
    <name evidence="10" type="primary">acs</name>
    <name evidence="6" type="synonym">acsA</name>
    <name evidence="10" type="ordered locus">Minf_0168</name>
</gene>
<dbReference type="STRING" id="481448.Minf_0168"/>
<dbReference type="InterPro" id="IPR020845">
    <property type="entry name" value="AMP-binding_CS"/>
</dbReference>
<dbReference type="Pfam" id="PF13193">
    <property type="entry name" value="AMP-binding_C"/>
    <property type="match status" value="1"/>
</dbReference>
<feature type="binding site" evidence="6">
    <location>
        <position position="527"/>
    </location>
    <ligand>
        <name>CoA</name>
        <dbReference type="ChEBI" id="CHEBI:57287"/>
    </ligand>
</feature>
<dbReference type="Proteomes" id="UP000009149">
    <property type="component" value="Chromosome"/>
</dbReference>
<feature type="binding site" evidence="6">
    <location>
        <position position="315"/>
    </location>
    <ligand>
        <name>CoA</name>
        <dbReference type="ChEBI" id="CHEBI:57287"/>
    </ligand>
</feature>
<comment type="catalytic activity">
    <reaction evidence="6">
        <text>acetate + ATP + CoA = acetyl-CoA + AMP + diphosphate</text>
        <dbReference type="Rhea" id="RHEA:23176"/>
        <dbReference type="ChEBI" id="CHEBI:30089"/>
        <dbReference type="ChEBI" id="CHEBI:30616"/>
        <dbReference type="ChEBI" id="CHEBI:33019"/>
        <dbReference type="ChEBI" id="CHEBI:57287"/>
        <dbReference type="ChEBI" id="CHEBI:57288"/>
        <dbReference type="ChEBI" id="CHEBI:456215"/>
        <dbReference type="EC" id="6.2.1.1"/>
    </reaction>
</comment>
<comment type="similarity">
    <text evidence="1 6">Belongs to the ATP-dependent AMP-binding enzyme family.</text>
</comment>
<dbReference type="GO" id="GO:0016208">
    <property type="term" value="F:AMP binding"/>
    <property type="evidence" value="ECO:0007669"/>
    <property type="project" value="InterPro"/>
</dbReference>
<evidence type="ECO:0000256" key="5">
    <source>
        <dbReference type="ARBA" id="ARBA00022990"/>
    </source>
</evidence>
<feature type="binding site" evidence="6">
    <location>
        <position position="504"/>
    </location>
    <ligand>
        <name>ATP</name>
        <dbReference type="ChEBI" id="CHEBI:30616"/>
    </ligand>
</feature>
<keyword evidence="3 6" id="KW-0547">Nucleotide-binding</keyword>
<feature type="binding site" evidence="6">
    <location>
        <position position="519"/>
    </location>
    <ligand>
        <name>ATP</name>
        <dbReference type="ChEBI" id="CHEBI:30616"/>
    </ligand>
</feature>
<dbReference type="GO" id="GO:0046872">
    <property type="term" value="F:metal ion binding"/>
    <property type="evidence" value="ECO:0007669"/>
    <property type="project" value="UniProtKB-KW"/>
</dbReference>
<keyword evidence="6" id="KW-0479">Metal-binding</keyword>